<evidence type="ECO:0000313" key="4">
    <source>
        <dbReference type="EMBL" id="CAB4770085.1"/>
    </source>
</evidence>
<dbReference type="EMBL" id="CAESAC010000018">
    <property type="protein sequence ID" value="CAB4331879.1"/>
    <property type="molecule type" value="Genomic_DNA"/>
</dbReference>
<proteinExistence type="predicted"/>
<dbReference type="EMBL" id="CAEZUC010000005">
    <property type="protein sequence ID" value="CAB4583151.1"/>
    <property type="molecule type" value="Genomic_DNA"/>
</dbReference>
<dbReference type="EMBL" id="CAEZZO010000103">
    <property type="protein sequence ID" value="CAB4770085.1"/>
    <property type="molecule type" value="Genomic_DNA"/>
</dbReference>
<evidence type="ECO:0000313" key="2">
    <source>
        <dbReference type="EMBL" id="CAB4331879.1"/>
    </source>
</evidence>
<organism evidence="3">
    <name type="scientific">freshwater metagenome</name>
    <dbReference type="NCBI Taxonomy" id="449393"/>
    <lineage>
        <taxon>unclassified sequences</taxon>
        <taxon>metagenomes</taxon>
        <taxon>ecological metagenomes</taxon>
    </lineage>
</organism>
<feature type="region of interest" description="Disordered" evidence="1">
    <location>
        <begin position="1"/>
        <end position="29"/>
    </location>
</feature>
<reference evidence="3" key="1">
    <citation type="submission" date="2020-05" db="EMBL/GenBank/DDBJ databases">
        <authorList>
            <person name="Chiriac C."/>
            <person name="Salcher M."/>
            <person name="Ghai R."/>
            <person name="Kavagutti S V."/>
        </authorList>
    </citation>
    <scope>NUCLEOTIDE SEQUENCE</scope>
</reference>
<evidence type="ECO:0000313" key="6">
    <source>
        <dbReference type="EMBL" id="CAB4944909.1"/>
    </source>
</evidence>
<dbReference type="Pfam" id="PF11238">
    <property type="entry name" value="DUF3039"/>
    <property type="match status" value="1"/>
</dbReference>
<evidence type="ECO:0000313" key="5">
    <source>
        <dbReference type="EMBL" id="CAB4856745.1"/>
    </source>
</evidence>
<dbReference type="EMBL" id="CAFBLG010000009">
    <property type="protein sequence ID" value="CAB4856745.1"/>
    <property type="molecule type" value="Genomic_DNA"/>
</dbReference>
<feature type="compositionally biased region" description="Basic and acidic residues" evidence="1">
    <location>
        <begin position="16"/>
        <end position="29"/>
    </location>
</feature>
<accession>A0A6J6F2Z3</accession>
<protein>
    <submittedName>
        <fullName evidence="3">Unannotated protein</fullName>
    </submittedName>
</protein>
<name>A0A6J6F2Z3_9ZZZZ</name>
<evidence type="ECO:0000256" key="1">
    <source>
        <dbReference type="SAM" id="MobiDB-lite"/>
    </source>
</evidence>
<gene>
    <name evidence="3" type="ORF">UFOPK1776_00129</name>
    <name evidence="4" type="ORF">UFOPK2886_00713</name>
    <name evidence="5" type="ORF">UFOPK3295_00207</name>
    <name evidence="6" type="ORF">UFOPK3797_00146</name>
    <name evidence="2" type="ORF">UFOPK4028_00239</name>
</gene>
<evidence type="ECO:0000313" key="3">
    <source>
        <dbReference type="EMBL" id="CAB4583151.1"/>
    </source>
</evidence>
<dbReference type="EMBL" id="CAFBNN010000009">
    <property type="protein sequence ID" value="CAB4944909.1"/>
    <property type="molecule type" value="Genomic_DNA"/>
</dbReference>
<dbReference type="AlphaFoldDB" id="A0A6J6F2Z3"/>
<sequence length="83" mass="9354">MGFLDDLRGKSGKSGVLEDERLASTDEGDHERFSHYVDKNKITESAVTGKPVRALCGKKWIPNRDPQKFPICPTCKEIHARLK</sequence>
<dbReference type="InterPro" id="IPR021400">
    <property type="entry name" value="DUF3039"/>
</dbReference>